<accession>A0A1T4QGU6</accession>
<proteinExistence type="predicted"/>
<dbReference type="OrthoDB" id="658746at2"/>
<dbReference type="PROSITE" id="PS51257">
    <property type="entry name" value="PROKAR_LIPOPROTEIN"/>
    <property type="match status" value="1"/>
</dbReference>
<feature type="signal peptide" evidence="1">
    <location>
        <begin position="1"/>
        <end position="20"/>
    </location>
</feature>
<name>A0A1T4QGU6_9BACT</name>
<keyword evidence="3" id="KW-1185">Reference proteome</keyword>
<gene>
    <name evidence="2" type="ORF">SAMN04488132_108128</name>
</gene>
<feature type="chain" id="PRO_5013137609" evidence="1">
    <location>
        <begin position="21"/>
        <end position="147"/>
    </location>
</feature>
<dbReference type="Proteomes" id="UP000190888">
    <property type="component" value="Unassembled WGS sequence"/>
</dbReference>
<organism evidence="2 3">
    <name type="scientific">Sediminibacterium ginsengisoli</name>
    <dbReference type="NCBI Taxonomy" id="413434"/>
    <lineage>
        <taxon>Bacteria</taxon>
        <taxon>Pseudomonadati</taxon>
        <taxon>Bacteroidota</taxon>
        <taxon>Chitinophagia</taxon>
        <taxon>Chitinophagales</taxon>
        <taxon>Chitinophagaceae</taxon>
        <taxon>Sediminibacterium</taxon>
    </lineage>
</organism>
<keyword evidence="1" id="KW-0732">Signal</keyword>
<protein>
    <submittedName>
        <fullName evidence="2">Uncharacterized protein</fullName>
    </submittedName>
</protein>
<reference evidence="2 3" key="1">
    <citation type="submission" date="2017-02" db="EMBL/GenBank/DDBJ databases">
        <authorList>
            <person name="Peterson S.W."/>
        </authorList>
    </citation>
    <scope>NUCLEOTIDE SEQUENCE [LARGE SCALE GENOMIC DNA]</scope>
    <source>
        <strain evidence="2 3">DSM 22335</strain>
    </source>
</reference>
<evidence type="ECO:0000313" key="3">
    <source>
        <dbReference type="Proteomes" id="UP000190888"/>
    </source>
</evidence>
<dbReference type="STRING" id="413434.SAMN04488132_108128"/>
<dbReference type="RefSeq" id="WP_078832054.1">
    <property type="nucleotide sequence ID" value="NZ_FUWH01000008.1"/>
</dbReference>
<evidence type="ECO:0000256" key="1">
    <source>
        <dbReference type="SAM" id="SignalP"/>
    </source>
</evidence>
<dbReference type="EMBL" id="FUWH01000008">
    <property type="protein sequence ID" value="SKA03030.1"/>
    <property type="molecule type" value="Genomic_DNA"/>
</dbReference>
<sequence>MKTKVLILAAITLLILSCNKDTYNTRPKLTFKEVNGNVFGNAQAVIFTLEFTDKEGDVQDSLWVQKVSRTNGCNNFGDRIKIPAYTSTSNLKGIFEVGYSTSVIPNSNYTILPKCSKDDTCYFKFWVRDNGKNVSDTVVSPDIVILK</sequence>
<dbReference type="AlphaFoldDB" id="A0A1T4QGU6"/>
<evidence type="ECO:0000313" key="2">
    <source>
        <dbReference type="EMBL" id="SKA03030.1"/>
    </source>
</evidence>